<feature type="region of interest" description="Disordered" evidence="1">
    <location>
        <begin position="43"/>
        <end position="63"/>
    </location>
</feature>
<name>A0A8H7E1K7_9EURO</name>
<accession>A0A8H7E1K7</accession>
<keyword evidence="3" id="KW-1185">Reference proteome</keyword>
<reference evidence="2" key="1">
    <citation type="submission" date="2020-02" db="EMBL/GenBank/DDBJ databases">
        <authorList>
            <person name="Palmer J.M."/>
        </authorList>
    </citation>
    <scope>NUCLEOTIDE SEQUENCE</scope>
    <source>
        <strain evidence="2">EPUS1.4</strain>
        <tissue evidence="2">Thallus</tissue>
    </source>
</reference>
<sequence length="63" mass="6972">MRLWSLDPSDEAVSGQEEAMTERKTSRVGSRCPVLHRHLKAAGNLSGPAADKRTTLRRLRVGD</sequence>
<proteinExistence type="predicted"/>
<comment type="caution">
    <text evidence="2">The sequence shown here is derived from an EMBL/GenBank/DDBJ whole genome shotgun (WGS) entry which is preliminary data.</text>
</comment>
<dbReference type="EMBL" id="JAACFV010000095">
    <property type="protein sequence ID" value="KAF7506037.1"/>
    <property type="molecule type" value="Genomic_DNA"/>
</dbReference>
<dbReference type="AlphaFoldDB" id="A0A8H7E1K7"/>
<evidence type="ECO:0000313" key="2">
    <source>
        <dbReference type="EMBL" id="KAF7506037.1"/>
    </source>
</evidence>
<feature type="compositionally biased region" description="Basic and acidic residues" evidence="1">
    <location>
        <begin position="50"/>
        <end position="63"/>
    </location>
</feature>
<gene>
    <name evidence="2" type="ORF">GJ744_012284</name>
</gene>
<evidence type="ECO:0000313" key="3">
    <source>
        <dbReference type="Proteomes" id="UP000606974"/>
    </source>
</evidence>
<protein>
    <submittedName>
        <fullName evidence="2">Uncharacterized protein</fullName>
    </submittedName>
</protein>
<organism evidence="2 3">
    <name type="scientific">Endocarpon pusillum</name>
    <dbReference type="NCBI Taxonomy" id="364733"/>
    <lineage>
        <taxon>Eukaryota</taxon>
        <taxon>Fungi</taxon>
        <taxon>Dikarya</taxon>
        <taxon>Ascomycota</taxon>
        <taxon>Pezizomycotina</taxon>
        <taxon>Eurotiomycetes</taxon>
        <taxon>Chaetothyriomycetidae</taxon>
        <taxon>Verrucariales</taxon>
        <taxon>Verrucariaceae</taxon>
        <taxon>Endocarpon</taxon>
    </lineage>
</organism>
<dbReference type="Proteomes" id="UP000606974">
    <property type="component" value="Unassembled WGS sequence"/>
</dbReference>
<feature type="region of interest" description="Disordered" evidence="1">
    <location>
        <begin position="1"/>
        <end position="30"/>
    </location>
</feature>
<evidence type="ECO:0000256" key="1">
    <source>
        <dbReference type="SAM" id="MobiDB-lite"/>
    </source>
</evidence>